<gene>
    <name evidence="1" type="ORF">SAMN05444352_11216</name>
</gene>
<dbReference type="Proteomes" id="UP000198407">
    <property type="component" value="Unassembled WGS sequence"/>
</dbReference>
<evidence type="ECO:0000313" key="2">
    <source>
        <dbReference type="Proteomes" id="UP000198407"/>
    </source>
</evidence>
<dbReference type="STRING" id="1215104.GCA_000730585_04353"/>
<sequence length="359" mass="39285">MTEDTHAAEQPLPPCSIPASCKISFRDIPEGAEWKDKFISAVSDVVVTCGRVMDLSNLDGVTIGFDYDAALDSLNLGYESTIAKQYTNEGGLVGVGKCLRVRRDGAIKMHVVLKGSILLDVALRDLESDEFWAAANILAHELGHVQTAGWFENHSPGVMLEPHQGDWATSTLQDTAHTIWEEYAACRLSALISRGTLVTDSYVQGLETSLEGAVDRARTTIKEFRMHGDVARLLVETGRETAMPLKMVAYLMGHLDGIDEPVDLEERCQVPSDLTQHFDALLGALREAWETRTSWNGLTSLNPIVEVIVDALRTAGIEVTLTEVPPGSRVDVPYRAETLPNGEADMAIIRMRQALGLES</sequence>
<accession>A0A239G913</accession>
<reference evidence="2" key="1">
    <citation type="submission" date="2017-06" db="EMBL/GenBank/DDBJ databases">
        <authorList>
            <person name="Varghese N."/>
            <person name="Submissions S."/>
        </authorList>
    </citation>
    <scope>NUCLEOTIDE SEQUENCE [LARGE SCALE GENOMIC DNA]</scope>
    <source>
        <strain evidence="2">DSM 22348</strain>
    </source>
</reference>
<keyword evidence="2" id="KW-1185">Reference proteome</keyword>
<dbReference type="RefSeq" id="WP_170946387.1">
    <property type="nucleotide sequence ID" value="NZ_FZOL01000012.1"/>
</dbReference>
<dbReference type="AlphaFoldDB" id="A0A239G913"/>
<dbReference type="EMBL" id="FZOL01000012">
    <property type="protein sequence ID" value="SNS65268.1"/>
    <property type="molecule type" value="Genomic_DNA"/>
</dbReference>
<organism evidence="1 2">
    <name type="scientific">Pseudomonas japonica</name>
    <dbReference type="NCBI Taxonomy" id="256466"/>
    <lineage>
        <taxon>Bacteria</taxon>
        <taxon>Pseudomonadati</taxon>
        <taxon>Pseudomonadota</taxon>
        <taxon>Gammaproteobacteria</taxon>
        <taxon>Pseudomonadales</taxon>
        <taxon>Pseudomonadaceae</taxon>
        <taxon>Pseudomonas</taxon>
    </lineage>
</organism>
<proteinExistence type="predicted"/>
<evidence type="ECO:0000313" key="1">
    <source>
        <dbReference type="EMBL" id="SNS65268.1"/>
    </source>
</evidence>
<protein>
    <submittedName>
        <fullName evidence="1">Uncharacterized protein</fullName>
    </submittedName>
</protein>
<name>A0A239G913_9PSED</name>